<dbReference type="GO" id="GO:0046872">
    <property type="term" value="F:metal ion binding"/>
    <property type="evidence" value="ECO:0007669"/>
    <property type="project" value="UniProtKB-KW"/>
</dbReference>
<protein>
    <submittedName>
        <fullName evidence="5">Amidohydrolase</fullName>
    </submittedName>
</protein>
<dbReference type="PANTHER" id="PTHR43794:SF11">
    <property type="entry name" value="AMIDOHYDROLASE-RELATED DOMAIN-CONTAINING PROTEIN"/>
    <property type="match status" value="1"/>
</dbReference>
<dbReference type="FunFam" id="3.20.20.140:FF:000014">
    <property type="entry name" value="5-methylthioadenosine/S-adenosylhomocysteine deaminase"/>
    <property type="match status" value="1"/>
</dbReference>
<dbReference type="InterPro" id="IPR050287">
    <property type="entry name" value="MTA/SAH_deaminase"/>
</dbReference>
<dbReference type="InterPro" id="IPR011059">
    <property type="entry name" value="Metal-dep_hydrolase_composite"/>
</dbReference>
<dbReference type="SUPFAM" id="SSF51338">
    <property type="entry name" value="Composite domain of metallo-dependent hydrolases"/>
    <property type="match status" value="1"/>
</dbReference>
<dbReference type="CDD" id="cd01298">
    <property type="entry name" value="ATZ_TRZ_like"/>
    <property type="match status" value="1"/>
</dbReference>
<keyword evidence="3" id="KW-0862">Zinc</keyword>
<dbReference type="EMBL" id="DRND01000273">
    <property type="protein sequence ID" value="HFC46919.1"/>
    <property type="molecule type" value="Genomic_DNA"/>
</dbReference>
<evidence type="ECO:0000313" key="5">
    <source>
        <dbReference type="EMBL" id="HFC46919.1"/>
    </source>
</evidence>
<evidence type="ECO:0000259" key="4">
    <source>
        <dbReference type="Pfam" id="PF01979"/>
    </source>
</evidence>
<evidence type="ECO:0000256" key="2">
    <source>
        <dbReference type="ARBA" id="ARBA00022801"/>
    </source>
</evidence>
<accession>A0A7V2WSR4</accession>
<gene>
    <name evidence="5" type="ORF">ENJ63_03465</name>
</gene>
<dbReference type="InterPro" id="IPR032466">
    <property type="entry name" value="Metal_Hydrolase"/>
</dbReference>
<keyword evidence="1" id="KW-0479">Metal-binding</keyword>
<dbReference type="PANTHER" id="PTHR43794">
    <property type="entry name" value="AMINOHYDROLASE SSNA-RELATED"/>
    <property type="match status" value="1"/>
</dbReference>
<dbReference type="Gene3D" id="2.30.40.10">
    <property type="entry name" value="Urease, subunit C, domain 1"/>
    <property type="match status" value="1"/>
</dbReference>
<dbReference type="GO" id="GO:0019239">
    <property type="term" value="F:deaminase activity"/>
    <property type="evidence" value="ECO:0007669"/>
    <property type="project" value="UniProtKB-ARBA"/>
</dbReference>
<dbReference type="SUPFAM" id="SSF51556">
    <property type="entry name" value="Metallo-dependent hydrolases"/>
    <property type="match status" value="1"/>
</dbReference>
<reference evidence="5" key="1">
    <citation type="journal article" date="2020" name="mSystems">
        <title>Genome- and Community-Level Interaction Insights into Carbon Utilization and Element Cycling Functions of Hydrothermarchaeota in Hydrothermal Sediment.</title>
        <authorList>
            <person name="Zhou Z."/>
            <person name="Liu Y."/>
            <person name="Xu W."/>
            <person name="Pan J."/>
            <person name="Luo Z.H."/>
            <person name="Li M."/>
        </authorList>
    </citation>
    <scope>NUCLEOTIDE SEQUENCE [LARGE SCALE GENOMIC DNA]</scope>
    <source>
        <strain evidence="5">HyVt-503</strain>
    </source>
</reference>
<organism evidence="5">
    <name type="scientific">Dissulfuribacter thermophilus</name>
    <dbReference type="NCBI Taxonomy" id="1156395"/>
    <lineage>
        <taxon>Bacteria</taxon>
        <taxon>Pseudomonadati</taxon>
        <taxon>Thermodesulfobacteriota</taxon>
        <taxon>Dissulfuribacteria</taxon>
        <taxon>Dissulfuribacterales</taxon>
        <taxon>Dissulfuribacteraceae</taxon>
        <taxon>Dissulfuribacter</taxon>
    </lineage>
</organism>
<evidence type="ECO:0000256" key="1">
    <source>
        <dbReference type="ARBA" id="ARBA00022723"/>
    </source>
</evidence>
<comment type="caution">
    <text evidence="5">The sequence shown here is derived from an EMBL/GenBank/DDBJ whole genome shotgun (WGS) entry which is preliminary data.</text>
</comment>
<sequence>DDLPLKTWLEEHIFPREARLTPDLIALGTELACAEMIRSGTTSFIDMYLFEDTICEVISRVGLRAWLGEGLFDFPSPAFPSGFEALEETRRLLDKWGDHPKITITVDPHTPYTCGHDLLRKAGELADEIGALLVIHLSETEWEVAEIQRRYRRTPARYLDDLGLLGPRTIAVHVVHPTEDEIELLSERGVKVVHCPESNQKLGSGVAPVAKMLDAGVRVLLGTDGAASNNDLNMFGEMGSAARLSKGIGCDPTALPATHAFAMATMWAGEALGVSGLGTLSPGAPADLAVLDLDSPHLRPCYNPVSHLVYCATAGDVQDLICGGEILMEDFELTTIDEEDLFLRVEKVASELT</sequence>
<dbReference type="Proteomes" id="UP000885797">
    <property type="component" value="Unassembled WGS sequence"/>
</dbReference>
<evidence type="ECO:0000256" key="3">
    <source>
        <dbReference type="ARBA" id="ARBA00022833"/>
    </source>
</evidence>
<dbReference type="Gene3D" id="3.20.20.140">
    <property type="entry name" value="Metal-dependent hydrolases"/>
    <property type="match status" value="1"/>
</dbReference>
<dbReference type="InterPro" id="IPR006680">
    <property type="entry name" value="Amidohydro-rel"/>
</dbReference>
<name>A0A7V2WSR4_9BACT</name>
<dbReference type="AlphaFoldDB" id="A0A7V2WSR4"/>
<dbReference type="GO" id="GO:0016814">
    <property type="term" value="F:hydrolase activity, acting on carbon-nitrogen (but not peptide) bonds, in cyclic amidines"/>
    <property type="evidence" value="ECO:0007669"/>
    <property type="project" value="UniProtKB-ARBA"/>
</dbReference>
<feature type="domain" description="Amidohydrolase-related" evidence="4">
    <location>
        <begin position="3"/>
        <end position="326"/>
    </location>
</feature>
<dbReference type="Pfam" id="PF01979">
    <property type="entry name" value="Amidohydro_1"/>
    <property type="match status" value="1"/>
</dbReference>
<keyword evidence="2" id="KW-0378">Hydrolase</keyword>
<feature type="non-terminal residue" evidence="5">
    <location>
        <position position="1"/>
    </location>
</feature>
<proteinExistence type="predicted"/>